<organism evidence="1 2">
    <name type="scientific">Xylella fastidiosa (strain M23)</name>
    <dbReference type="NCBI Taxonomy" id="405441"/>
    <lineage>
        <taxon>Bacteria</taxon>
        <taxon>Pseudomonadati</taxon>
        <taxon>Pseudomonadota</taxon>
        <taxon>Gammaproteobacteria</taxon>
        <taxon>Lysobacterales</taxon>
        <taxon>Lysobacteraceae</taxon>
        <taxon>Xylella</taxon>
    </lineage>
</organism>
<reference evidence="1 2" key="1">
    <citation type="journal article" date="2010" name="J. Bacteriol.">
        <title>Whole genome sequences of two Xylella fastidiosa strains (M12 and M23) causing almond leaf scorch disease in California.</title>
        <authorList>
            <person name="Chen J."/>
            <person name="Xie G."/>
            <person name="Han S."/>
            <person name="Chertkov O."/>
            <person name="Sims D."/>
            <person name="Civerolo E.L."/>
        </authorList>
    </citation>
    <scope>NUCLEOTIDE SEQUENCE [LARGE SCALE GENOMIC DNA]</scope>
    <source>
        <strain evidence="1 2">M23</strain>
    </source>
</reference>
<dbReference type="Proteomes" id="UP000001698">
    <property type="component" value="Chromosome"/>
</dbReference>
<dbReference type="EMBL" id="CP001011">
    <property type="protein sequence ID" value="ACB93587.1"/>
    <property type="molecule type" value="Genomic_DNA"/>
</dbReference>
<protein>
    <submittedName>
        <fullName evidence="1">Uncharacterized protein</fullName>
    </submittedName>
</protein>
<dbReference type="HOGENOM" id="CLU_1730722_0_0_6"/>
<dbReference type="AlphaFoldDB" id="B2IAN7"/>
<proteinExistence type="predicted"/>
<dbReference type="KEGG" id="xfn:XfasM23_2192"/>
<gene>
    <name evidence="1" type="ordered locus">XfasM23_2192</name>
</gene>
<sequence length="151" mass="16237">MLRTTPHPHIPISPYPHIPISPYPHIPISPYPHIPISAAQQRNGVLNGAADAVLSCIVNVCIGLFLEALMKKAASSLPTYLSPAGRGPSKCCRLLISSTPSEAIYRMATHTALMLLLTIKNVMKCAVFPHCCGSPFRTNAGFSARPNRDPA</sequence>
<evidence type="ECO:0000313" key="1">
    <source>
        <dbReference type="EMBL" id="ACB93587.1"/>
    </source>
</evidence>
<accession>B2IAN7</accession>
<evidence type="ECO:0000313" key="2">
    <source>
        <dbReference type="Proteomes" id="UP000001698"/>
    </source>
</evidence>
<name>B2IAN7_XYLF2</name>